<sequence length="377" mass="41760">MNNNQKKLRLIYVEDEDEFRLNLITTLEKKFDLASIDVGEFSQEQNGGEIGEQFLSWLKKTLGDNQTIDGVILDSDLSGFSNGISKEMLLSAFRIIGLPVCRYSKRQKQTSSERLKHFATLASEGASSILVPSFLLNGPTENTQARSEQLTDWLFATFSGFSYLREAYSGLIETDIAQHNAAELLAKLLKRPKLELDFVGYTGASLFFFGDAMAAPEGSSSLVEERARHVSTRLGYWLMNYIIAFPGPILNLPSAAALVGVRSDTIAVDSFKKAFPNTDYSGPFSGCLPLFFREDIEDVMSNMGMFGMDVLKSAKISDMLPLYDGEPSKSGAYCVATDASIKREDSVGPFDWIPPGASELCRIEKKTYARFGPWLNV</sequence>
<organism evidence="1 2">
    <name type="scientific">Rugamonas aquatica</name>
    <dbReference type="NCBI Taxonomy" id="2743357"/>
    <lineage>
        <taxon>Bacteria</taxon>
        <taxon>Pseudomonadati</taxon>
        <taxon>Pseudomonadota</taxon>
        <taxon>Betaproteobacteria</taxon>
        <taxon>Burkholderiales</taxon>
        <taxon>Oxalobacteraceae</taxon>
        <taxon>Telluria group</taxon>
        <taxon>Rugamonas</taxon>
    </lineage>
</organism>
<dbReference type="Proteomes" id="UP000440498">
    <property type="component" value="Unassembled WGS sequence"/>
</dbReference>
<evidence type="ECO:0000313" key="1">
    <source>
        <dbReference type="EMBL" id="MQA38516.1"/>
    </source>
</evidence>
<protein>
    <submittedName>
        <fullName evidence="1">Uncharacterized protein</fullName>
    </submittedName>
</protein>
<gene>
    <name evidence="1" type="ORF">GEV02_10175</name>
</gene>
<dbReference type="EMBL" id="WHUG01000003">
    <property type="protein sequence ID" value="MQA38516.1"/>
    <property type="molecule type" value="Genomic_DNA"/>
</dbReference>
<dbReference type="AlphaFoldDB" id="A0A6A7N0K8"/>
<keyword evidence="2" id="KW-1185">Reference proteome</keyword>
<proteinExistence type="predicted"/>
<reference evidence="1 2" key="1">
    <citation type="submission" date="2019-10" db="EMBL/GenBank/DDBJ databases">
        <title>Two novel species isolated from a subtropical stream in China.</title>
        <authorList>
            <person name="Lu H."/>
        </authorList>
    </citation>
    <scope>NUCLEOTIDE SEQUENCE [LARGE SCALE GENOMIC DNA]</scope>
    <source>
        <strain evidence="1 2">FT29W</strain>
    </source>
</reference>
<accession>A0A6A7N0K8</accession>
<comment type="caution">
    <text evidence="1">The sequence shown here is derived from an EMBL/GenBank/DDBJ whole genome shotgun (WGS) entry which is preliminary data.</text>
</comment>
<evidence type="ECO:0000313" key="2">
    <source>
        <dbReference type="Proteomes" id="UP000440498"/>
    </source>
</evidence>
<name>A0A6A7N0K8_9BURK</name>
<dbReference type="RefSeq" id="WP_152837873.1">
    <property type="nucleotide sequence ID" value="NZ_WHUG01000003.1"/>
</dbReference>